<dbReference type="Proteomes" id="UP000054703">
    <property type="component" value="Unassembled WGS sequence"/>
</dbReference>
<gene>
    <name evidence="2" type="ORF">Lsan_0118</name>
</gene>
<reference evidence="2 3" key="1">
    <citation type="submission" date="2015-11" db="EMBL/GenBank/DDBJ databases">
        <title>Genomic analysis of 38 Legionella species identifies large and diverse effector repertoires.</title>
        <authorList>
            <person name="Burstein D."/>
            <person name="Amaro F."/>
            <person name="Zusman T."/>
            <person name="Lifshitz Z."/>
            <person name="Cohen O."/>
            <person name="Gilbert J.A."/>
            <person name="Pupko T."/>
            <person name="Shuman H.A."/>
            <person name="Segal G."/>
        </authorList>
    </citation>
    <scope>NUCLEOTIDE SEQUENCE [LARGE SCALE GENOMIC DNA]</scope>
    <source>
        <strain evidence="2 3">SC-63-C7</strain>
    </source>
</reference>
<dbReference type="PATRIC" id="fig|45074.5.peg.127"/>
<sequence length="202" mass="22278">MTPAKELPIVIEKSQEDVDQIIALIHLSNLPEGTKPFVIGCIHLASWIPRALVEHKITVSNLKRLIFGKGDKATKQQDKSPKEEENNAGAEESETSPSNDESHEPKEPTGHGCLSHTAYINAQEHTIALESLSTGQPCPHHCGGRLYSINPGIFINIKGQNLASVNKYWIEKLRCALCNEIFSANIPAHVHQENIIQVLKPC</sequence>
<name>A0A0W0ZLH9_9GAMM</name>
<accession>A0A0W0ZLH9</accession>
<feature type="compositionally biased region" description="Basic and acidic residues" evidence="1">
    <location>
        <begin position="100"/>
        <end position="109"/>
    </location>
</feature>
<evidence type="ECO:0000313" key="3">
    <source>
        <dbReference type="Proteomes" id="UP000054703"/>
    </source>
</evidence>
<comment type="caution">
    <text evidence="2">The sequence shown here is derived from an EMBL/GenBank/DDBJ whole genome shotgun (WGS) entry which is preliminary data.</text>
</comment>
<proteinExistence type="predicted"/>
<feature type="region of interest" description="Disordered" evidence="1">
    <location>
        <begin position="71"/>
        <end position="114"/>
    </location>
</feature>
<keyword evidence="3" id="KW-1185">Reference proteome</keyword>
<dbReference type="RefSeq" id="WP_237761999.1">
    <property type="nucleotide sequence ID" value="NZ_CAAAIH010000049.1"/>
</dbReference>
<dbReference type="STRING" id="45074.Lsan_0118"/>
<dbReference type="EMBL" id="LNYU01000004">
    <property type="protein sequence ID" value="KTD69840.1"/>
    <property type="molecule type" value="Genomic_DNA"/>
</dbReference>
<organism evidence="2 3">
    <name type="scientific">Legionella santicrucis</name>
    <dbReference type="NCBI Taxonomy" id="45074"/>
    <lineage>
        <taxon>Bacteria</taxon>
        <taxon>Pseudomonadati</taxon>
        <taxon>Pseudomonadota</taxon>
        <taxon>Gammaproteobacteria</taxon>
        <taxon>Legionellales</taxon>
        <taxon>Legionellaceae</taxon>
        <taxon>Legionella</taxon>
    </lineage>
</organism>
<dbReference type="AlphaFoldDB" id="A0A0W0ZLH9"/>
<feature type="compositionally biased region" description="Basic and acidic residues" evidence="1">
    <location>
        <begin position="71"/>
        <end position="85"/>
    </location>
</feature>
<evidence type="ECO:0000256" key="1">
    <source>
        <dbReference type="SAM" id="MobiDB-lite"/>
    </source>
</evidence>
<protein>
    <submittedName>
        <fullName evidence="2">Uncharacterized protein</fullName>
    </submittedName>
</protein>
<evidence type="ECO:0000313" key="2">
    <source>
        <dbReference type="EMBL" id="KTD69840.1"/>
    </source>
</evidence>